<dbReference type="KEGG" id="bba:Bd3146"/>
<dbReference type="EMBL" id="BX842654">
    <property type="protein sequence ID" value="CAE80904.1"/>
    <property type="molecule type" value="Genomic_DNA"/>
</dbReference>
<reference evidence="2 3" key="1">
    <citation type="journal article" date="2004" name="Science">
        <title>A predator unmasked: life cycle of Bdellovibrio bacteriovorus from a genomic perspective.</title>
        <authorList>
            <person name="Rendulic S."/>
            <person name="Jagtap P."/>
            <person name="Rosinus A."/>
            <person name="Eppinger M."/>
            <person name="Baar C."/>
            <person name="Lanz C."/>
            <person name="Keller H."/>
            <person name="Lambert C."/>
            <person name="Evans K.J."/>
            <person name="Goesmann A."/>
            <person name="Meyer F."/>
            <person name="Sockett R.E."/>
            <person name="Schuster S.C."/>
        </authorList>
    </citation>
    <scope>NUCLEOTIDE SEQUENCE [LARGE SCALE GENOMIC DNA]</scope>
    <source>
        <strain evidence="3">ATCC 15356 / DSM 50701 / NCIMB 9529 / HD100</strain>
    </source>
</reference>
<organism evidence="2 3">
    <name type="scientific">Bdellovibrio bacteriovorus (strain ATCC 15356 / DSM 50701 / NCIMB 9529 / HD100)</name>
    <dbReference type="NCBI Taxonomy" id="264462"/>
    <lineage>
        <taxon>Bacteria</taxon>
        <taxon>Pseudomonadati</taxon>
        <taxon>Bdellovibrionota</taxon>
        <taxon>Bdellovibrionia</taxon>
        <taxon>Bdellovibrionales</taxon>
        <taxon>Pseudobdellovibrionaceae</taxon>
        <taxon>Bdellovibrio</taxon>
    </lineage>
</organism>
<feature type="signal peptide" evidence="1">
    <location>
        <begin position="1"/>
        <end position="21"/>
    </location>
</feature>
<accession>Q6MIK9</accession>
<proteinExistence type="predicted"/>
<dbReference type="HOGENOM" id="CLU_1575430_0_0_7"/>
<keyword evidence="3" id="KW-1185">Reference proteome</keyword>
<evidence type="ECO:0008006" key="4">
    <source>
        <dbReference type="Google" id="ProtNLM"/>
    </source>
</evidence>
<keyword evidence="1" id="KW-0732">Signal</keyword>
<protein>
    <recommendedName>
        <fullName evidence="4">Outer membrane protein beta-barrel domain-containing protein</fullName>
    </recommendedName>
</protein>
<dbReference type="AlphaFoldDB" id="Q6MIK9"/>
<dbReference type="Proteomes" id="UP000008080">
    <property type="component" value="Chromosome"/>
</dbReference>
<gene>
    <name evidence="2" type="ordered locus">Bd3146</name>
</gene>
<evidence type="ECO:0000313" key="2">
    <source>
        <dbReference type="EMBL" id="CAE80904.1"/>
    </source>
</evidence>
<feature type="chain" id="PRO_5004276566" description="Outer membrane protein beta-barrel domain-containing protein" evidence="1">
    <location>
        <begin position="22"/>
        <end position="188"/>
    </location>
</feature>
<name>Q6MIK9_BDEBA</name>
<evidence type="ECO:0000313" key="3">
    <source>
        <dbReference type="Proteomes" id="UP000008080"/>
    </source>
</evidence>
<sequence length="188" mass="20963">MRVFLSLLFLTLVVSSIQSLAAPATTTTIETSPLSAEDDPDLATVKVSDFAERKEFLIQTAVGYQSGNYLERDEWSQGPYLALRFALIKQSPLPAWDYEISYNTEEFLGIGVGHRWYFAEEDRYLPYARLGGNAYLESSDGVTGLIEIRRWRVHAGIGAGETFTGEIGTGFSVTGPDIYAQFGYNFQF</sequence>
<evidence type="ECO:0000256" key="1">
    <source>
        <dbReference type="SAM" id="SignalP"/>
    </source>
</evidence>